<evidence type="ECO:0000256" key="4">
    <source>
        <dbReference type="ARBA" id="ARBA00035280"/>
    </source>
</evidence>
<feature type="region of interest" description="Disordered" evidence="6">
    <location>
        <begin position="1"/>
        <end position="22"/>
    </location>
</feature>
<keyword evidence="7" id="KW-0150">Chloroplast</keyword>
<dbReference type="GO" id="GO:0009507">
    <property type="term" value="C:chloroplast"/>
    <property type="evidence" value="ECO:0007669"/>
    <property type="project" value="UniProtKB-SubCell"/>
</dbReference>
<dbReference type="InterPro" id="IPR044958">
    <property type="entry name" value="Ribosomal_bL32_plant/cyanobact"/>
</dbReference>
<geneLocation type="chloroplast" evidence="7"/>
<evidence type="ECO:0000256" key="3">
    <source>
        <dbReference type="ARBA" id="ARBA00023274"/>
    </source>
</evidence>
<dbReference type="PANTHER" id="PTHR36083:SF1">
    <property type="entry name" value="LARGE RIBOSOMAL SUBUNIT PROTEIN BL32C"/>
    <property type="match status" value="1"/>
</dbReference>
<dbReference type="AlphaFoldDB" id="A0A4D6C540"/>
<evidence type="ECO:0000313" key="7">
    <source>
        <dbReference type="EMBL" id="QBX98278.1"/>
    </source>
</evidence>
<name>A0A4D6C540_9CHLO</name>
<organism evidence="7">
    <name type="scientific">Chloroparvula pacifica</name>
    <dbReference type="NCBI Taxonomy" id="1883388"/>
    <lineage>
        <taxon>Eukaryota</taxon>
        <taxon>Viridiplantae</taxon>
        <taxon>Chlorophyta</taxon>
        <taxon>Chloropicophyceae</taxon>
        <taxon>Chloropicales</taxon>
        <taxon>Chloropicaceae</taxon>
        <taxon>Chloroparvula</taxon>
    </lineage>
</organism>
<accession>A0A4D6C540</accession>
<evidence type="ECO:0000256" key="6">
    <source>
        <dbReference type="SAM" id="MobiDB-lite"/>
    </source>
</evidence>
<proteinExistence type="inferred from homology"/>
<dbReference type="InterPro" id="IPR011332">
    <property type="entry name" value="Ribosomal_zn-bd"/>
</dbReference>
<evidence type="ECO:0000256" key="1">
    <source>
        <dbReference type="ARBA" id="ARBA00008560"/>
    </source>
</evidence>
<dbReference type="HAMAP" id="MF_00340">
    <property type="entry name" value="Ribosomal_bL32"/>
    <property type="match status" value="1"/>
</dbReference>
<dbReference type="GO" id="GO:0003735">
    <property type="term" value="F:structural constituent of ribosome"/>
    <property type="evidence" value="ECO:0007669"/>
    <property type="project" value="InterPro"/>
</dbReference>
<evidence type="ECO:0000256" key="5">
    <source>
        <dbReference type="HAMAP-Rule" id="MF_00340"/>
    </source>
</evidence>
<dbReference type="GeneID" id="40351290"/>
<dbReference type="EMBL" id="MK085995">
    <property type="protein sequence ID" value="QBX98278.1"/>
    <property type="molecule type" value="Genomic_DNA"/>
</dbReference>
<sequence>MATPKKRCSKSRKRARRAVWKAQGRLQSAKAFSLAKALLSSNPPRLVIPVATDSNTGEDQDKN</sequence>
<gene>
    <name evidence="5 7" type="primary">rpl32</name>
</gene>
<evidence type="ECO:0000256" key="2">
    <source>
        <dbReference type="ARBA" id="ARBA00022980"/>
    </source>
</evidence>
<dbReference type="Pfam" id="PF01783">
    <property type="entry name" value="Ribosomal_L32p"/>
    <property type="match status" value="1"/>
</dbReference>
<dbReference type="RefSeq" id="YP_009646577.1">
    <property type="nucleotide sequence ID" value="NC_042489.1"/>
</dbReference>
<reference evidence="7" key="1">
    <citation type="journal article" date="2019" name="Genome Biol. Evol.">
        <title>Tracing the Evolution of the Plastome and Mitogenome in the Chloropicophyceae Uncovered Convergent tRNA Gene Losses and a Variant Plastid Genetic Code.</title>
        <authorList>
            <person name="Turmel M."/>
            <person name="Dos Santos A.L."/>
            <person name="Otis C."/>
            <person name="Sergerie R."/>
            <person name="Lemieux C."/>
        </authorList>
    </citation>
    <scope>NUCLEOTIDE SEQUENCE</scope>
</reference>
<dbReference type="GO" id="GO:0015934">
    <property type="term" value="C:large ribosomal subunit"/>
    <property type="evidence" value="ECO:0007669"/>
    <property type="project" value="InterPro"/>
</dbReference>
<protein>
    <recommendedName>
        <fullName evidence="4 5">Large ribosomal subunit protein bL32c</fullName>
    </recommendedName>
</protein>
<keyword evidence="2 5" id="KW-0689">Ribosomal protein</keyword>
<keyword evidence="3 5" id="KW-0687">Ribonucleoprotein</keyword>
<dbReference type="InterPro" id="IPR002677">
    <property type="entry name" value="Ribosomal_bL32"/>
</dbReference>
<dbReference type="PANTHER" id="PTHR36083">
    <property type="entry name" value="50S RIBOSOMAL PROTEIN L32, CHLOROPLASTIC"/>
    <property type="match status" value="1"/>
</dbReference>
<dbReference type="GO" id="GO:0006412">
    <property type="term" value="P:translation"/>
    <property type="evidence" value="ECO:0007669"/>
    <property type="project" value="UniProtKB-UniRule"/>
</dbReference>
<dbReference type="SUPFAM" id="SSF57829">
    <property type="entry name" value="Zn-binding ribosomal proteins"/>
    <property type="match status" value="1"/>
</dbReference>
<keyword evidence="7" id="KW-0934">Plastid</keyword>
<comment type="similarity">
    <text evidence="1 5">Belongs to the bacterial ribosomal protein bL32 family.</text>
</comment>
<feature type="compositionally biased region" description="Basic residues" evidence="6">
    <location>
        <begin position="1"/>
        <end position="19"/>
    </location>
</feature>
<comment type="subcellular location">
    <subcellularLocation>
        <location evidence="5">Plastid</location>
        <location evidence="5">Chloroplast</location>
    </subcellularLocation>
</comment>